<dbReference type="AlphaFoldDB" id="A0A9D6V495"/>
<name>A0A9D6V495_9BACT</name>
<evidence type="ECO:0000313" key="4">
    <source>
        <dbReference type="Proteomes" id="UP000807825"/>
    </source>
</evidence>
<dbReference type="EMBL" id="JACRDE010000455">
    <property type="protein sequence ID" value="MBI5251269.1"/>
    <property type="molecule type" value="Genomic_DNA"/>
</dbReference>
<dbReference type="Gene3D" id="3.40.50.2000">
    <property type="entry name" value="Glycogen Phosphorylase B"/>
    <property type="match status" value="2"/>
</dbReference>
<evidence type="ECO:0000256" key="1">
    <source>
        <dbReference type="SAM" id="MobiDB-lite"/>
    </source>
</evidence>
<sequence length="421" mass="46888">MRLLILSDGHVWKSEGLCWSRDPWLKLVGHLEPYFSSVLVCVPLRPGSDSDLAIGLNKDWNSDRIEWIHTFPHETVINYYKFLPLIIIQNLPIIAKAVRNSDIVFMRLPAMNGFLTMLLARVFGKPLFCYFSGDQKVQILQGGKYKGLWAAPAKAIAIFHDFLNRRLVRVSRASMFEAEASLERFGPINKNCIFMFPSMIEKNEIRERCDAENRVSGNNLLYVGRLAAEKGVGFLLEAMALLMKENVQCTLNICGDGPERRSLEKMAENLGLGASVNFLGHVRWGEKLARIYRESDILVIPSLSEGVPKVALEAMANGVAVIATEVGGLPRIITDGENGLLVPPGSSAEMSEAIKTLLVDQNLMHHFVQKGYEFIREHTDEKQAQKIAAIMLNNAAIQPTEDFHPDKSKANQTSGPCGPIS</sequence>
<organism evidence="3 4">
    <name type="scientific">Desulfomonile tiedjei</name>
    <dbReference type="NCBI Taxonomy" id="2358"/>
    <lineage>
        <taxon>Bacteria</taxon>
        <taxon>Pseudomonadati</taxon>
        <taxon>Thermodesulfobacteriota</taxon>
        <taxon>Desulfomonilia</taxon>
        <taxon>Desulfomonilales</taxon>
        <taxon>Desulfomonilaceae</taxon>
        <taxon>Desulfomonile</taxon>
    </lineage>
</organism>
<dbReference type="SUPFAM" id="SSF53756">
    <property type="entry name" value="UDP-Glycosyltransferase/glycogen phosphorylase"/>
    <property type="match status" value="1"/>
</dbReference>
<reference evidence="3" key="1">
    <citation type="submission" date="2020-07" db="EMBL/GenBank/DDBJ databases">
        <title>Huge and variable diversity of episymbiotic CPR bacteria and DPANN archaea in groundwater ecosystems.</title>
        <authorList>
            <person name="He C.Y."/>
            <person name="Keren R."/>
            <person name="Whittaker M."/>
            <person name="Farag I.F."/>
            <person name="Doudna J."/>
            <person name="Cate J.H.D."/>
            <person name="Banfield J.F."/>
        </authorList>
    </citation>
    <scope>NUCLEOTIDE SEQUENCE</scope>
    <source>
        <strain evidence="3">NC_groundwater_1664_Pr3_B-0.1um_52_9</strain>
    </source>
</reference>
<proteinExistence type="predicted"/>
<dbReference type="CDD" id="cd03801">
    <property type="entry name" value="GT4_PimA-like"/>
    <property type="match status" value="1"/>
</dbReference>
<dbReference type="GO" id="GO:0016757">
    <property type="term" value="F:glycosyltransferase activity"/>
    <property type="evidence" value="ECO:0007669"/>
    <property type="project" value="InterPro"/>
</dbReference>
<feature type="region of interest" description="Disordered" evidence="1">
    <location>
        <begin position="400"/>
        <end position="421"/>
    </location>
</feature>
<feature type="domain" description="Glycosyl transferase family 1" evidence="2">
    <location>
        <begin position="217"/>
        <end position="373"/>
    </location>
</feature>
<comment type="caution">
    <text evidence="3">The sequence shown here is derived from an EMBL/GenBank/DDBJ whole genome shotgun (WGS) entry which is preliminary data.</text>
</comment>
<dbReference type="InterPro" id="IPR050194">
    <property type="entry name" value="Glycosyltransferase_grp1"/>
</dbReference>
<dbReference type="Pfam" id="PF00534">
    <property type="entry name" value="Glycos_transf_1"/>
    <property type="match status" value="1"/>
</dbReference>
<dbReference type="Proteomes" id="UP000807825">
    <property type="component" value="Unassembled WGS sequence"/>
</dbReference>
<accession>A0A9D6V495</accession>
<evidence type="ECO:0000313" key="3">
    <source>
        <dbReference type="EMBL" id="MBI5251269.1"/>
    </source>
</evidence>
<dbReference type="PANTHER" id="PTHR45947:SF3">
    <property type="entry name" value="SULFOQUINOVOSYL TRANSFERASE SQD2"/>
    <property type="match status" value="1"/>
</dbReference>
<dbReference type="InterPro" id="IPR001296">
    <property type="entry name" value="Glyco_trans_1"/>
</dbReference>
<dbReference type="PANTHER" id="PTHR45947">
    <property type="entry name" value="SULFOQUINOVOSYL TRANSFERASE SQD2"/>
    <property type="match status" value="1"/>
</dbReference>
<evidence type="ECO:0000259" key="2">
    <source>
        <dbReference type="Pfam" id="PF00534"/>
    </source>
</evidence>
<protein>
    <submittedName>
        <fullName evidence="3">Glycosyltransferase family 4 protein</fullName>
    </submittedName>
</protein>
<gene>
    <name evidence="3" type="ORF">HY912_17410</name>
</gene>